<organism evidence="2 3">
    <name type="scientific">Dethiobacter alkaliphilus AHT 1</name>
    <dbReference type="NCBI Taxonomy" id="555088"/>
    <lineage>
        <taxon>Bacteria</taxon>
        <taxon>Bacillati</taxon>
        <taxon>Bacillota</taxon>
        <taxon>Dethiobacteria</taxon>
        <taxon>Dethiobacterales</taxon>
        <taxon>Dethiobacteraceae</taxon>
        <taxon>Dethiobacter</taxon>
    </lineage>
</organism>
<comment type="caution">
    <text evidence="2">The sequence shown here is derived from an EMBL/GenBank/DDBJ whole genome shotgun (WGS) entry which is preliminary data.</text>
</comment>
<dbReference type="AlphaFoldDB" id="C0GKV2"/>
<feature type="transmembrane region" description="Helical" evidence="1">
    <location>
        <begin position="54"/>
        <end position="78"/>
    </location>
</feature>
<dbReference type="Proteomes" id="UP000006443">
    <property type="component" value="Unassembled WGS sequence"/>
</dbReference>
<evidence type="ECO:0000313" key="2">
    <source>
        <dbReference type="EMBL" id="EEG76034.1"/>
    </source>
</evidence>
<keyword evidence="1" id="KW-0812">Transmembrane</keyword>
<name>C0GKV2_DETAL</name>
<feature type="transmembrane region" description="Helical" evidence="1">
    <location>
        <begin position="12"/>
        <end position="34"/>
    </location>
</feature>
<feature type="transmembrane region" description="Helical" evidence="1">
    <location>
        <begin position="90"/>
        <end position="108"/>
    </location>
</feature>
<evidence type="ECO:0000313" key="3">
    <source>
        <dbReference type="Proteomes" id="UP000006443"/>
    </source>
</evidence>
<sequence length="147" mass="15367">MKDSVVQITVFGIIGTVIINALIYALQVMGVNVLAPWLISANVFLEPELAQTTLGIIIGLVGTGGLGIASAAIILLLLHWTGKDYAILKGIVGINAFSFITMGLFMPLLNIAPQVRADPLTNIVALSVLSVAGAIVGALLQQYAEIK</sequence>
<reference evidence="2 3" key="1">
    <citation type="submission" date="2009-02" db="EMBL/GenBank/DDBJ databases">
        <title>Sequencing of the draft genome and assembly of Dethiobacter alkaliphilus AHT 1.</title>
        <authorList>
            <consortium name="US DOE Joint Genome Institute (JGI-PGF)"/>
            <person name="Lucas S."/>
            <person name="Copeland A."/>
            <person name="Lapidus A."/>
            <person name="Glavina del Rio T."/>
            <person name="Dalin E."/>
            <person name="Tice H."/>
            <person name="Bruce D."/>
            <person name="Goodwin L."/>
            <person name="Pitluck S."/>
            <person name="Larimer F."/>
            <person name="Land M.L."/>
            <person name="Hauser L."/>
            <person name="Muyzer G."/>
        </authorList>
    </citation>
    <scope>NUCLEOTIDE SEQUENCE [LARGE SCALE GENOMIC DNA]</scope>
    <source>
        <strain evidence="2 3">AHT 1</strain>
    </source>
</reference>
<keyword evidence="1" id="KW-0472">Membrane</keyword>
<proteinExistence type="predicted"/>
<gene>
    <name evidence="2" type="ORF">DealDRAFT_3111</name>
</gene>
<evidence type="ECO:0000256" key="1">
    <source>
        <dbReference type="SAM" id="Phobius"/>
    </source>
</evidence>
<dbReference type="eggNOG" id="ENOG5034A4N">
    <property type="taxonomic scope" value="Bacteria"/>
</dbReference>
<dbReference type="EMBL" id="ACJM01000028">
    <property type="protein sequence ID" value="EEG76034.1"/>
    <property type="molecule type" value="Genomic_DNA"/>
</dbReference>
<dbReference type="OrthoDB" id="1809628at2"/>
<accession>C0GKV2</accession>
<protein>
    <submittedName>
        <fullName evidence="2">Uncharacterized protein</fullName>
    </submittedName>
</protein>
<dbReference type="RefSeq" id="WP_008519206.1">
    <property type="nucleotide sequence ID" value="NZ_ACJM01000028.1"/>
</dbReference>
<feature type="transmembrane region" description="Helical" evidence="1">
    <location>
        <begin position="120"/>
        <end position="140"/>
    </location>
</feature>
<keyword evidence="3" id="KW-1185">Reference proteome</keyword>
<keyword evidence="1" id="KW-1133">Transmembrane helix</keyword>